<evidence type="ECO:0000313" key="1">
    <source>
        <dbReference type="EMBL" id="EIM80487.1"/>
    </source>
</evidence>
<dbReference type="RefSeq" id="XP_007310600.1">
    <property type="nucleotide sequence ID" value="XM_007310538.1"/>
</dbReference>
<dbReference type="GeneID" id="18795824"/>
<evidence type="ECO:0000313" key="2">
    <source>
        <dbReference type="Proteomes" id="UP000053927"/>
    </source>
</evidence>
<sequence length="258" mass="29093">MNSSASAQDAPMTSQTVDGIDTKTALLHGGYHALAFGTDYARLHFENHTRPHSFENAPVDYDGSTHYFFIQSNALGYPHFPVFLDFYRRPAAPTVIIQKYWQPTTETDRERFVKDDEVKLEDTIFLRHEGVEGALGVTVEEAVHGEGTHLKGWKETANLGDKASAQIRLWFPECKPWRRQVQTRDQTSSKNPILLKGFVQHIGRSIEAYFEKNPALRSFSGEPLTSKELIILGAVHVSAGSWQPILAYDMRKIIEGGF</sequence>
<proteinExistence type="predicted"/>
<protein>
    <submittedName>
        <fullName evidence="1">Uncharacterized protein</fullName>
    </submittedName>
</protein>
<dbReference type="Proteomes" id="UP000053927">
    <property type="component" value="Unassembled WGS sequence"/>
</dbReference>
<dbReference type="OrthoDB" id="3269405at2759"/>
<keyword evidence="2" id="KW-1185">Reference proteome</keyword>
<organism evidence="1 2">
    <name type="scientific">Stereum hirsutum (strain FP-91666)</name>
    <name type="common">White-rot fungus</name>
    <dbReference type="NCBI Taxonomy" id="721885"/>
    <lineage>
        <taxon>Eukaryota</taxon>
        <taxon>Fungi</taxon>
        <taxon>Dikarya</taxon>
        <taxon>Basidiomycota</taxon>
        <taxon>Agaricomycotina</taxon>
        <taxon>Agaricomycetes</taxon>
        <taxon>Russulales</taxon>
        <taxon>Stereaceae</taxon>
        <taxon>Stereum</taxon>
    </lineage>
</organism>
<accession>R7S1N4</accession>
<dbReference type="KEGG" id="shs:STEHIDRAFT_115916"/>
<gene>
    <name evidence="1" type="ORF">STEHIDRAFT_115916</name>
</gene>
<name>R7S1N4_STEHR</name>
<reference evidence="2" key="1">
    <citation type="journal article" date="2012" name="Science">
        <title>The Paleozoic origin of enzymatic lignin decomposition reconstructed from 31 fungal genomes.</title>
        <authorList>
            <person name="Floudas D."/>
            <person name="Binder M."/>
            <person name="Riley R."/>
            <person name="Barry K."/>
            <person name="Blanchette R.A."/>
            <person name="Henrissat B."/>
            <person name="Martinez A.T."/>
            <person name="Otillar R."/>
            <person name="Spatafora J.W."/>
            <person name="Yadav J.S."/>
            <person name="Aerts A."/>
            <person name="Benoit I."/>
            <person name="Boyd A."/>
            <person name="Carlson A."/>
            <person name="Copeland A."/>
            <person name="Coutinho P.M."/>
            <person name="de Vries R.P."/>
            <person name="Ferreira P."/>
            <person name="Findley K."/>
            <person name="Foster B."/>
            <person name="Gaskell J."/>
            <person name="Glotzer D."/>
            <person name="Gorecki P."/>
            <person name="Heitman J."/>
            <person name="Hesse C."/>
            <person name="Hori C."/>
            <person name="Igarashi K."/>
            <person name="Jurgens J.A."/>
            <person name="Kallen N."/>
            <person name="Kersten P."/>
            <person name="Kohler A."/>
            <person name="Kuees U."/>
            <person name="Kumar T.K.A."/>
            <person name="Kuo A."/>
            <person name="LaButti K."/>
            <person name="Larrondo L.F."/>
            <person name="Lindquist E."/>
            <person name="Ling A."/>
            <person name="Lombard V."/>
            <person name="Lucas S."/>
            <person name="Lundell T."/>
            <person name="Martin R."/>
            <person name="McLaughlin D.J."/>
            <person name="Morgenstern I."/>
            <person name="Morin E."/>
            <person name="Murat C."/>
            <person name="Nagy L.G."/>
            <person name="Nolan M."/>
            <person name="Ohm R.A."/>
            <person name="Patyshakuliyeva A."/>
            <person name="Rokas A."/>
            <person name="Ruiz-Duenas F.J."/>
            <person name="Sabat G."/>
            <person name="Salamov A."/>
            <person name="Samejima M."/>
            <person name="Schmutz J."/>
            <person name="Slot J.C."/>
            <person name="St John F."/>
            <person name="Stenlid J."/>
            <person name="Sun H."/>
            <person name="Sun S."/>
            <person name="Syed K."/>
            <person name="Tsang A."/>
            <person name="Wiebenga A."/>
            <person name="Young D."/>
            <person name="Pisabarro A."/>
            <person name="Eastwood D.C."/>
            <person name="Martin F."/>
            <person name="Cullen D."/>
            <person name="Grigoriev I.V."/>
            <person name="Hibbett D.S."/>
        </authorList>
    </citation>
    <scope>NUCLEOTIDE SEQUENCE [LARGE SCALE GENOMIC DNA]</scope>
    <source>
        <strain evidence="2">FP-91666</strain>
    </source>
</reference>
<dbReference type="EMBL" id="JH687398">
    <property type="protein sequence ID" value="EIM80487.1"/>
    <property type="molecule type" value="Genomic_DNA"/>
</dbReference>
<dbReference type="AlphaFoldDB" id="R7S1N4"/>